<dbReference type="CDD" id="cd17690">
    <property type="entry name" value="RUN1_DENND5A"/>
    <property type="match status" value="1"/>
</dbReference>
<dbReference type="Pfam" id="PF02759">
    <property type="entry name" value="RUN"/>
    <property type="match status" value="2"/>
</dbReference>
<dbReference type="FunFam" id="1.20.58.900:FF:000003">
    <property type="entry name" value="DENN domain containing 5A"/>
    <property type="match status" value="1"/>
</dbReference>
<dbReference type="Gene3D" id="2.60.60.20">
    <property type="entry name" value="PLAT/LH2 domain"/>
    <property type="match status" value="1"/>
</dbReference>
<dbReference type="CDD" id="cd01757">
    <property type="entry name" value="PLAT_RAB6IP1"/>
    <property type="match status" value="1"/>
</dbReference>
<evidence type="ECO:0000256" key="8">
    <source>
        <dbReference type="SAM" id="MobiDB-lite"/>
    </source>
</evidence>
<gene>
    <name evidence="12" type="ORF">PFLUV_G00032050</name>
</gene>
<reference evidence="12 13" key="1">
    <citation type="submission" date="2019-06" db="EMBL/GenBank/DDBJ databases">
        <title>A chromosome-scale genome assembly of the European perch, Perca fluviatilis.</title>
        <authorList>
            <person name="Roques C."/>
            <person name="Zahm M."/>
            <person name="Cabau C."/>
            <person name="Klopp C."/>
            <person name="Bouchez O."/>
            <person name="Donnadieu C."/>
            <person name="Kuhl H."/>
            <person name="Gislard M."/>
            <person name="Guendouz S."/>
            <person name="Journot L."/>
            <person name="Haffray P."/>
            <person name="Bestin A."/>
            <person name="Morvezen R."/>
            <person name="Feron R."/>
            <person name="Wen M."/>
            <person name="Jouanno E."/>
            <person name="Herpin A."/>
            <person name="Schartl M."/>
            <person name="Postlethwait J."/>
            <person name="Schaerlinger B."/>
            <person name="Chardard D."/>
            <person name="Lecocq T."/>
            <person name="Poncet C."/>
            <person name="Jaffrelo L."/>
            <person name="Lampietro C."/>
            <person name="Guiguen Y."/>
        </authorList>
    </citation>
    <scope>NUCLEOTIDE SEQUENCE [LARGE SCALE GENOMIC DNA]</scope>
    <source>
        <tissue evidence="12">Blood</tissue>
    </source>
</reference>
<dbReference type="GO" id="GO:0031267">
    <property type="term" value="F:small GTPase binding"/>
    <property type="evidence" value="ECO:0007669"/>
    <property type="project" value="InterPro"/>
</dbReference>
<dbReference type="Gene3D" id="3.30.450.200">
    <property type="match status" value="1"/>
</dbReference>
<evidence type="ECO:0000313" key="13">
    <source>
        <dbReference type="Proteomes" id="UP000465112"/>
    </source>
</evidence>
<dbReference type="SMART" id="SM00800">
    <property type="entry name" value="uDENN"/>
    <property type="match status" value="1"/>
</dbReference>
<evidence type="ECO:0000256" key="6">
    <source>
        <dbReference type="ARBA" id="ARBA00023136"/>
    </source>
</evidence>
<dbReference type="SMART" id="SM00801">
    <property type="entry name" value="dDENN"/>
    <property type="match status" value="1"/>
</dbReference>
<sequence length="1535" mass="175433">MTTGFSSGSCRFADYFVICGLDTESGLEPDELSALCQYIEATKFRDGARGNLAGADEGENFEQSPLRRTFKSKVLAHYPDNVEWNPFDQDAVGMLCMPKGLAFRTQVDSLEPQFHSFIITREDGSRTYGFALTFFEEVTSKQICSAMQTLYHMHNAEQYDILHTPTSPPGPEDQRHQHSQPRPVLHASPAISRLQRFNSYDISRDTLYVSKCICLITPMAFPQACRKVLQQLHQAVSSPQPPPLPLESFIYNILYEVPLPPSGRSLKFSGVYGPVVCQRPSTCELPLFDFSIGEMIHLLGMENVLQLFTCALLEMQILLYSQHYQRLMTVAESITALMFPFQWQHVYVPILPASLLHFLDAPVPYLMGLHSNGQDDRTKLELPQEANLCFVDIDNHFIELPEELPQFPNKLEFIQEISEVLMSFGVSPEGNIHSSDSQAKYRGFRSVDMVSDKRNGNLASPLNSYLLRENETIARLQALVKRTGVSLAKLEVREDASSNKDMRVQCDEEELKMHQFNIHVREVFANRFTQMFADYEVFVIQPSQDKESWFTNRDQMQNFDKASFLSDQPEPYLPFLSRFLETQMFASFIDSKILCHDDEEKEHTLRVFDSRVDKIRMLNVRTPTLRTSMYQKCTTIEEAEKAIEMRMVKIDHTALHPHLLDMKIGQGRYEQGFFPRLQSDVLSTGPTSNKWAKRSAPAQWRRRDRQKQHAEHLYLDNDQREKYIQEARNLGTTIRQPKLSNLSPSVIAQTNWKFVEGLLKECRNKTKRMLVEKMGREAVELGHGEVSITGVEENTLIASLCDLLERIWSHGLQVKQGKSALWSHLLHYQESKEKKNATPGGLGPPGFIHDTERRKSDGGGSAMPPLKVSLIQDMRHIQNISEIKTDVGKARAWVRLSMEKKLLSRHLKQLLSEHELTKKLYKRYAFLRCDDEKEQFLYHLLSFNAVDYFCFTNVFTTIMIPYHVVAVPSKKLGGSMFTANPWVCVSGELAETGVLQVPRNTLEITFECQNLGKLTTVQMGHDNTGLYAKWLVECVVVRNEITGHTYKFPCGRWLGKGVDDGSLERILVGELMTPSTENDERMCRTPPMQQSPGMMRRFVTISPSSKPKLNTGQIQEGVGEAINGIVKHFHKPEKERGSLTLLLCGEYGLVWALEQVFQHGFKSPRLFKNVFIWDFLEKSQVYFESAEQREVTPDENWQTRVRHFCRFMRAINNTSRNIGKDGKFQMLVCLGARDHLLHHWIALLADCPITAQMYEDIALMKDRSLVNSLIRVLQTLQEFNITLEASLVKERNTVKIQSFCSIFAITPTNKQIMFGFHKSKIYRSNDGCCICKTKSSSSRFTDSSRYEETFGLCFGLSEDRVGDICNACVLLVKRWKKLPNGSKKNWNHVVDARAGPGFKMTKPKKIKNSDGKKKSKLKKLHKLKRQTDSDAHSTTSSVSPAQSPSYSNLSDDGSDIESKQRRPTPSIFSFLDRLYWKRQKVCCGIVYKGRFGEVIIDPRLFKPCCSSKKLASTQVAAHLPDTLPPQLPEDMKETW</sequence>
<dbReference type="Pfam" id="PF03455">
    <property type="entry name" value="dDENN"/>
    <property type="match status" value="1"/>
</dbReference>
<evidence type="ECO:0000256" key="3">
    <source>
        <dbReference type="ARBA" id="ARBA00022553"/>
    </source>
</evidence>
<feature type="region of interest" description="Disordered" evidence="8">
    <location>
        <begin position="161"/>
        <end position="183"/>
    </location>
</feature>
<dbReference type="InterPro" id="IPR037516">
    <property type="entry name" value="Tripartite_DENN"/>
</dbReference>
<dbReference type="GO" id="GO:0005085">
    <property type="term" value="F:guanyl-nucleotide exchange factor activity"/>
    <property type="evidence" value="ECO:0007669"/>
    <property type="project" value="UniProtKB-KW"/>
</dbReference>
<dbReference type="Gene3D" id="1.20.58.900">
    <property type="match status" value="3"/>
</dbReference>
<feature type="region of interest" description="Disordered" evidence="8">
    <location>
        <begin position="685"/>
        <end position="711"/>
    </location>
</feature>
<dbReference type="FunFam" id="2.60.60.20:FF:000001">
    <property type="entry name" value="DENN domain containing 5B"/>
    <property type="match status" value="1"/>
</dbReference>
<dbReference type="GO" id="GO:0005829">
    <property type="term" value="C:cytosol"/>
    <property type="evidence" value="ECO:0007669"/>
    <property type="project" value="GOC"/>
</dbReference>
<comment type="subcellular location">
    <subcellularLocation>
        <location evidence="1">Membrane</location>
    </subcellularLocation>
</comment>
<keyword evidence="6" id="KW-0472">Membrane</keyword>
<dbReference type="GO" id="GO:0005802">
    <property type="term" value="C:trans-Golgi network"/>
    <property type="evidence" value="ECO:0007669"/>
    <property type="project" value="TreeGrafter"/>
</dbReference>
<dbReference type="FunFam" id="1.20.58.900:FF:000008">
    <property type="entry name" value="DENN domain containing 5B"/>
    <property type="match status" value="1"/>
</dbReference>
<dbReference type="InterPro" id="IPR001024">
    <property type="entry name" value="PLAT/LH2_dom"/>
</dbReference>
<dbReference type="InterPro" id="IPR043153">
    <property type="entry name" value="DENN_C"/>
</dbReference>
<dbReference type="Pfam" id="PF03456">
    <property type="entry name" value="uDENN"/>
    <property type="match status" value="1"/>
</dbReference>
<dbReference type="InterPro" id="IPR001194">
    <property type="entry name" value="cDENN_dom"/>
</dbReference>
<dbReference type="InterPro" id="IPR037213">
    <property type="entry name" value="Run_dom_sf"/>
</dbReference>
<evidence type="ECO:0000259" key="9">
    <source>
        <dbReference type="PROSITE" id="PS50095"/>
    </source>
</evidence>
<feature type="domain" description="PLAT" evidence="9">
    <location>
        <begin position="960"/>
        <end position="1068"/>
    </location>
</feature>
<dbReference type="PANTHER" id="PTHR46070">
    <property type="entry name" value="PINSTRIPE, ISOFORM A"/>
    <property type="match status" value="1"/>
</dbReference>
<dbReference type="PROSITE" id="PS50211">
    <property type="entry name" value="DENN"/>
    <property type="match status" value="1"/>
</dbReference>
<evidence type="ECO:0000256" key="1">
    <source>
        <dbReference type="ARBA" id="ARBA00004370"/>
    </source>
</evidence>
<evidence type="ECO:0000256" key="7">
    <source>
        <dbReference type="PROSITE-ProRule" id="PRU00152"/>
    </source>
</evidence>
<dbReference type="Gene3D" id="3.40.50.11500">
    <property type="match status" value="1"/>
</dbReference>
<dbReference type="InterPro" id="IPR026065">
    <property type="entry name" value="FAM60A"/>
</dbReference>
<dbReference type="InterPro" id="IPR047278">
    <property type="entry name" value="DEN5A/B"/>
</dbReference>
<comment type="caution">
    <text evidence="12">The sequence shown here is derived from an EMBL/GenBank/DDBJ whole genome shotgun (WGS) entry which is preliminary data.</text>
</comment>
<dbReference type="GO" id="GO:0042147">
    <property type="term" value="P:retrograde transport, endosome to Golgi"/>
    <property type="evidence" value="ECO:0007669"/>
    <property type="project" value="TreeGrafter"/>
</dbReference>
<evidence type="ECO:0008006" key="14">
    <source>
        <dbReference type="Google" id="ProtNLM"/>
    </source>
</evidence>
<keyword evidence="4" id="KW-0344">Guanine-nucleotide releasing factor</keyword>
<feature type="domain" description="RUN" evidence="11">
    <location>
        <begin position="1140"/>
        <end position="1288"/>
    </location>
</feature>
<feature type="domain" description="RUN" evidence="11">
    <location>
        <begin position="791"/>
        <end position="956"/>
    </location>
</feature>
<comment type="caution">
    <text evidence="7">Lacks conserved residue(s) required for the propagation of feature annotation.</text>
</comment>
<accession>A0A6A5FNQ1</accession>
<dbReference type="PROSITE" id="PS50095">
    <property type="entry name" value="PLAT"/>
    <property type="match status" value="1"/>
</dbReference>
<dbReference type="InterPro" id="IPR047294">
    <property type="entry name" value="RUN1_DENND5A"/>
</dbReference>
<keyword evidence="5" id="KW-0677">Repeat</keyword>
<dbReference type="SMART" id="SM00799">
    <property type="entry name" value="DENN"/>
    <property type="match status" value="1"/>
</dbReference>
<dbReference type="SUPFAM" id="SSF140741">
    <property type="entry name" value="RUN domain-like"/>
    <property type="match status" value="2"/>
</dbReference>
<dbReference type="InterPro" id="IPR005113">
    <property type="entry name" value="uDENN_dom"/>
</dbReference>
<feature type="compositionally biased region" description="Basic residues" evidence="8">
    <location>
        <begin position="1413"/>
        <end position="1424"/>
    </location>
</feature>
<evidence type="ECO:0000259" key="10">
    <source>
        <dbReference type="PROSITE" id="PS50211"/>
    </source>
</evidence>
<dbReference type="PANTHER" id="PTHR46070:SF2">
    <property type="entry name" value="DENN DOMAIN-CONTAINING PROTEIN 5A"/>
    <property type="match status" value="1"/>
</dbReference>
<dbReference type="SMART" id="SM00593">
    <property type="entry name" value="RUN"/>
    <property type="match status" value="2"/>
</dbReference>
<proteinExistence type="inferred from homology"/>
<feature type="region of interest" description="Disordered" evidence="8">
    <location>
        <begin position="1394"/>
        <end position="1461"/>
    </location>
</feature>
<dbReference type="Pfam" id="PF02141">
    <property type="entry name" value="DENN"/>
    <property type="match status" value="1"/>
</dbReference>
<dbReference type="InterPro" id="IPR005112">
    <property type="entry name" value="dDENN_dom"/>
</dbReference>
<feature type="region of interest" description="Disordered" evidence="8">
    <location>
        <begin position="833"/>
        <end position="862"/>
    </location>
</feature>
<comment type="similarity">
    <text evidence="2">Belongs to the RAB6IP1 family.</text>
</comment>
<evidence type="ECO:0000256" key="5">
    <source>
        <dbReference type="ARBA" id="ARBA00022737"/>
    </source>
</evidence>
<evidence type="ECO:0000313" key="12">
    <source>
        <dbReference type="EMBL" id="KAF1392823.1"/>
    </source>
</evidence>
<dbReference type="Pfam" id="PF15396">
    <property type="entry name" value="FAM60A"/>
    <property type="match status" value="1"/>
</dbReference>
<dbReference type="Proteomes" id="UP000465112">
    <property type="component" value="Chromosome 3"/>
</dbReference>
<protein>
    <recommendedName>
        <fullName evidence="14">UDENN domain-containing protein</fullName>
    </recommendedName>
</protein>
<dbReference type="SUPFAM" id="SSF49723">
    <property type="entry name" value="Lipase/lipooxygenase domain (PLAT/LH2 domain)"/>
    <property type="match status" value="1"/>
</dbReference>
<dbReference type="PROSITE" id="PS50826">
    <property type="entry name" value="RUN"/>
    <property type="match status" value="2"/>
</dbReference>
<dbReference type="InterPro" id="IPR047277">
    <property type="entry name" value="PLAT_RAB6IP1"/>
</dbReference>
<evidence type="ECO:0000256" key="4">
    <source>
        <dbReference type="ARBA" id="ARBA00022658"/>
    </source>
</evidence>
<feature type="compositionally biased region" description="Low complexity" evidence="8">
    <location>
        <begin position="1433"/>
        <end position="1447"/>
    </location>
</feature>
<dbReference type="EMBL" id="VHII01000003">
    <property type="protein sequence ID" value="KAF1392823.1"/>
    <property type="molecule type" value="Genomic_DNA"/>
</dbReference>
<dbReference type="FunFam" id="1.20.58.900:FF:000007">
    <property type="entry name" value="DENN domain-containing protein 5B"/>
    <property type="match status" value="1"/>
</dbReference>
<organism evidence="12 13">
    <name type="scientific">Perca fluviatilis</name>
    <name type="common">European perch</name>
    <dbReference type="NCBI Taxonomy" id="8168"/>
    <lineage>
        <taxon>Eukaryota</taxon>
        <taxon>Metazoa</taxon>
        <taxon>Chordata</taxon>
        <taxon>Craniata</taxon>
        <taxon>Vertebrata</taxon>
        <taxon>Euteleostomi</taxon>
        <taxon>Actinopterygii</taxon>
        <taxon>Neopterygii</taxon>
        <taxon>Teleostei</taxon>
        <taxon>Neoteleostei</taxon>
        <taxon>Acanthomorphata</taxon>
        <taxon>Eupercaria</taxon>
        <taxon>Perciformes</taxon>
        <taxon>Percoidei</taxon>
        <taxon>Percidae</taxon>
        <taxon>Percinae</taxon>
        <taxon>Perca</taxon>
    </lineage>
</organism>
<feature type="domain" description="UDENN" evidence="10">
    <location>
        <begin position="54"/>
        <end position="602"/>
    </location>
</feature>
<evidence type="ECO:0000256" key="2">
    <source>
        <dbReference type="ARBA" id="ARBA00006664"/>
    </source>
</evidence>
<evidence type="ECO:0000259" key="11">
    <source>
        <dbReference type="PROSITE" id="PS50826"/>
    </source>
</evidence>
<keyword evidence="3" id="KW-0597">Phosphoprotein</keyword>
<name>A0A6A5FNQ1_PERFL</name>
<keyword evidence="13" id="KW-1185">Reference proteome</keyword>
<dbReference type="InterPro" id="IPR036392">
    <property type="entry name" value="PLAT/LH2_dom_sf"/>
</dbReference>
<dbReference type="GO" id="GO:0016020">
    <property type="term" value="C:membrane"/>
    <property type="evidence" value="ECO:0007669"/>
    <property type="project" value="UniProtKB-SubCell"/>
</dbReference>
<dbReference type="InterPro" id="IPR004012">
    <property type="entry name" value="Run_dom"/>
</dbReference>
<dbReference type="Pfam" id="PF01477">
    <property type="entry name" value="PLAT"/>
    <property type="match status" value="1"/>
</dbReference>